<evidence type="ECO:0000259" key="1">
    <source>
        <dbReference type="Pfam" id="PF01902"/>
    </source>
</evidence>
<dbReference type="Pfam" id="PF01902">
    <property type="entry name" value="Diphthami_syn_2"/>
    <property type="match status" value="1"/>
</dbReference>
<name>A0ABV9QH36_9FIRM</name>
<keyword evidence="3" id="KW-1185">Reference proteome</keyword>
<dbReference type="EC" id="6.3.1.14" evidence="2"/>
<dbReference type="RefSeq" id="WP_379786967.1">
    <property type="nucleotide sequence ID" value="NZ_JBHSHL010000002.1"/>
</dbReference>
<dbReference type="PANTHER" id="PTHR12196">
    <property type="entry name" value="DOMAIN OF UNKNOWN FUNCTION 71 DUF71 -CONTAINING PROTEIN"/>
    <property type="match status" value="1"/>
</dbReference>
<gene>
    <name evidence="2" type="ORF">ACFO4R_00410</name>
</gene>
<dbReference type="SUPFAM" id="SSF52402">
    <property type="entry name" value="Adenine nucleotide alpha hydrolases-like"/>
    <property type="match status" value="1"/>
</dbReference>
<organism evidence="2 3">
    <name type="scientific">Filifactor villosus</name>
    <dbReference type="NCBI Taxonomy" id="29374"/>
    <lineage>
        <taxon>Bacteria</taxon>
        <taxon>Bacillati</taxon>
        <taxon>Bacillota</taxon>
        <taxon>Clostridia</taxon>
        <taxon>Peptostreptococcales</taxon>
        <taxon>Filifactoraceae</taxon>
        <taxon>Filifactor</taxon>
    </lineage>
</organism>
<evidence type="ECO:0000313" key="3">
    <source>
        <dbReference type="Proteomes" id="UP001595916"/>
    </source>
</evidence>
<dbReference type="PANTHER" id="PTHR12196:SF2">
    <property type="entry name" value="DIPHTHINE--AMMONIA LIGASE"/>
    <property type="match status" value="1"/>
</dbReference>
<proteinExistence type="predicted"/>
<dbReference type="InterPro" id="IPR030662">
    <property type="entry name" value="DPH6/MJ0570"/>
</dbReference>
<dbReference type="Proteomes" id="UP001595916">
    <property type="component" value="Unassembled WGS sequence"/>
</dbReference>
<accession>A0ABV9QH36</accession>
<dbReference type="EMBL" id="JBHSHL010000002">
    <property type="protein sequence ID" value="MFC4803533.1"/>
    <property type="molecule type" value="Genomic_DNA"/>
</dbReference>
<comment type="caution">
    <text evidence="2">The sequence shown here is derived from an EMBL/GenBank/DDBJ whole genome shotgun (WGS) entry which is preliminary data.</text>
</comment>
<dbReference type="InterPro" id="IPR014729">
    <property type="entry name" value="Rossmann-like_a/b/a_fold"/>
</dbReference>
<keyword evidence="2" id="KW-0436">Ligase</keyword>
<feature type="domain" description="Diphthamide synthase" evidence="1">
    <location>
        <begin position="3"/>
        <end position="213"/>
    </location>
</feature>
<dbReference type="NCBIfam" id="TIGR00290">
    <property type="entry name" value="MJ0570_dom"/>
    <property type="match status" value="1"/>
</dbReference>
<dbReference type="Gene3D" id="3.40.50.620">
    <property type="entry name" value="HUPs"/>
    <property type="match status" value="1"/>
</dbReference>
<evidence type="ECO:0000313" key="2">
    <source>
        <dbReference type="EMBL" id="MFC4803533.1"/>
    </source>
</evidence>
<sequence length="222" mass="25137">MCKAVVSYSGGKDSILALERAITQGYRIEALLVTFDVRTGRSFFHNLPLGLLKEVGRCLELPFKAVDSQGEDYRERFAAVLESFKRSGTEVCVFGDIDIEEHRSWCRSLCEEVGLKAVFPLWGEKREDLVREIISKGYRCVLQKVRKSCFDKTVLGLPLTEELIEGMKAKNIDVCGENGEYHTFVVDGPLFRSKLTYTVAGVKESQDTFSLVLEEKKEESFQ</sequence>
<dbReference type="CDD" id="cd01994">
    <property type="entry name" value="AANH_PF0828-like"/>
    <property type="match status" value="1"/>
</dbReference>
<protein>
    <submittedName>
        <fullName evidence="2">Diphthine--ammonia ligase</fullName>
        <ecNumber evidence="2">6.3.1.14</ecNumber>
    </submittedName>
</protein>
<reference evidence="3" key="1">
    <citation type="journal article" date="2019" name="Int. J. Syst. Evol. Microbiol.">
        <title>The Global Catalogue of Microorganisms (GCM) 10K type strain sequencing project: providing services to taxonomists for standard genome sequencing and annotation.</title>
        <authorList>
            <consortium name="The Broad Institute Genomics Platform"/>
            <consortium name="The Broad Institute Genome Sequencing Center for Infectious Disease"/>
            <person name="Wu L."/>
            <person name="Ma J."/>
        </authorList>
    </citation>
    <scope>NUCLEOTIDE SEQUENCE [LARGE SCALE GENOMIC DNA]</scope>
    <source>
        <strain evidence="3">CCUG 46385</strain>
    </source>
</reference>
<dbReference type="GO" id="GO:0017178">
    <property type="term" value="F:diphthine-ammonia ligase activity"/>
    <property type="evidence" value="ECO:0007669"/>
    <property type="project" value="UniProtKB-EC"/>
</dbReference>
<dbReference type="Gene3D" id="3.90.1490.10">
    <property type="entry name" value="putative n-type atp pyrophosphatase, domain 2"/>
    <property type="match status" value="1"/>
</dbReference>
<dbReference type="InterPro" id="IPR002761">
    <property type="entry name" value="Diphthami_syn_dom"/>
</dbReference>